<dbReference type="HOGENOM" id="CLU_681193_0_0_7"/>
<dbReference type="AlphaFoldDB" id="B9L836"/>
<dbReference type="STRING" id="598659.NAMH_0371"/>
<protein>
    <submittedName>
        <fullName evidence="1">Uncharacterized protein</fullName>
    </submittedName>
</protein>
<gene>
    <name evidence="1" type="ordered locus">NAMH_0371</name>
</gene>
<dbReference type="OrthoDB" id="9825157at2"/>
<accession>B9L836</accession>
<proteinExistence type="predicted"/>
<dbReference type="SUPFAM" id="SSF50969">
    <property type="entry name" value="YVTN repeat-like/Quinoprotein amine dehydrogenase"/>
    <property type="match status" value="1"/>
</dbReference>
<sequence length="404" mass="47283">MKKLIKLLIGLVIGSLGLYAFNLPQTQKSTFLNTKTSKAENARKVEYKNYKLGDVLFSKEVLFIPMKLKEYVPEFLAAFGHNDNVLYFFKKSPEIGEKGVLVNAVLNIYDMKNNKSFSSMKIETDYYHNYYNNIHFVSLQNLKDNYLFLVNNTKINFINIKNLFYPEDDTELLNPFMIRKCLTDNNLIYCMSNNGVLSVFKNKKIYYSRNLGIKAYWGINAFVKSGDDKFFYVLTNEMFYVVDKKWINKEKVVGSVPVKNAVSMLVDEKRKSVYVSAKDHFYNIRISNRKDPEILYGLRFKDERLKGTELLNFSKDKNFFYALNKTDNTVYKVNIESRIIVKSKKLFDKKIKKGVEYYSKGEIVYFRVLNKKPEVLFVVKRKVNSFSLKGRNGDVYEVDEVVLP</sequence>
<dbReference type="Proteomes" id="UP000000448">
    <property type="component" value="Chromosome"/>
</dbReference>
<reference evidence="1 2" key="1">
    <citation type="journal article" date="2009" name="PLoS Genet.">
        <title>Adaptations to submarine hydrothermal environments exemplified by the genome of Nautilia profundicola.</title>
        <authorList>
            <person name="Campbell B.J."/>
            <person name="Smith J.L."/>
            <person name="Hanson T.E."/>
            <person name="Klotz M.G."/>
            <person name="Stein L.Y."/>
            <person name="Lee C.K."/>
            <person name="Wu D."/>
            <person name="Robinson J.M."/>
            <person name="Khouri H.M."/>
            <person name="Eisen J.A."/>
            <person name="Cary S.C."/>
        </authorList>
    </citation>
    <scope>NUCLEOTIDE SEQUENCE [LARGE SCALE GENOMIC DNA]</scope>
    <source>
        <strain evidence="2">ATCC BAA-1463 / DSM 18972 / AmH</strain>
    </source>
</reference>
<evidence type="ECO:0000313" key="1">
    <source>
        <dbReference type="EMBL" id="ACM92765.1"/>
    </source>
</evidence>
<organism evidence="1 2">
    <name type="scientific">Nautilia profundicola (strain ATCC BAA-1463 / DSM 18972 / AmH)</name>
    <dbReference type="NCBI Taxonomy" id="598659"/>
    <lineage>
        <taxon>Bacteria</taxon>
        <taxon>Pseudomonadati</taxon>
        <taxon>Campylobacterota</taxon>
        <taxon>Epsilonproteobacteria</taxon>
        <taxon>Nautiliales</taxon>
        <taxon>Nautiliaceae</taxon>
        <taxon>Nautilia</taxon>
    </lineage>
</organism>
<dbReference type="EMBL" id="CP001279">
    <property type="protein sequence ID" value="ACM92765.1"/>
    <property type="molecule type" value="Genomic_DNA"/>
</dbReference>
<dbReference type="RefSeq" id="WP_015901817.1">
    <property type="nucleotide sequence ID" value="NC_012115.1"/>
</dbReference>
<dbReference type="InterPro" id="IPR011044">
    <property type="entry name" value="Quino_amine_DH_bsu"/>
</dbReference>
<keyword evidence="2" id="KW-1185">Reference proteome</keyword>
<evidence type="ECO:0000313" key="2">
    <source>
        <dbReference type="Proteomes" id="UP000000448"/>
    </source>
</evidence>
<dbReference type="eggNOG" id="COG3391">
    <property type="taxonomic scope" value="Bacteria"/>
</dbReference>
<dbReference type="KEGG" id="nam:NAMH_0371"/>
<name>B9L836_NAUPA</name>